<dbReference type="Gene3D" id="3.40.50.300">
    <property type="entry name" value="P-loop containing nucleotide triphosphate hydrolases"/>
    <property type="match status" value="1"/>
</dbReference>
<evidence type="ECO:0000256" key="9">
    <source>
        <dbReference type="SAM" id="MobiDB-lite"/>
    </source>
</evidence>
<dbReference type="FunFam" id="3.40.50.300:FF:000398">
    <property type="entry name" value="Type IV pilus assembly ATPase PilB"/>
    <property type="match status" value="1"/>
</dbReference>
<evidence type="ECO:0000256" key="4">
    <source>
        <dbReference type="ARBA" id="ARBA00022840"/>
    </source>
</evidence>
<reference evidence="11" key="1">
    <citation type="submission" date="2017-08" db="EMBL/GenBank/DDBJ databases">
        <authorList>
            <person name="Imhoff J.F."/>
            <person name="Rahn T."/>
            <person name="Kuenzel S."/>
            <person name="Neulinger S.C."/>
        </authorList>
    </citation>
    <scope>NUCLEOTIDE SEQUENCE</scope>
    <source>
        <strain evidence="11">DSM 11080</strain>
    </source>
</reference>
<dbReference type="GO" id="GO:0015627">
    <property type="term" value="C:type II protein secretion system complex"/>
    <property type="evidence" value="ECO:0007669"/>
    <property type="project" value="UniProtKB-UniRule"/>
</dbReference>
<evidence type="ECO:0000313" key="12">
    <source>
        <dbReference type="Proteomes" id="UP001296776"/>
    </source>
</evidence>
<dbReference type="SUPFAM" id="SSF52540">
    <property type="entry name" value="P-loop containing nucleoside triphosphate hydrolases"/>
    <property type="match status" value="1"/>
</dbReference>
<feature type="compositionally biased region" description="Basic and acidic residues" evidence="9">
    <location>
        <begin position="25"/>
        <end position="34"/>
    </location>
</feature>
<dbReference type="FunFam" id="3.30.450.90:FF:000001">
    <property type="entry name" value="Type II secretion system ATPase GspE"/>
    <property type="match status" value="1"/>
</dbReference>
<dbReference type="InterPro" id="IPR027417">
    <property type="entry name" value="P-loop_NTPase"/>
</dbReference>
<keyword evidence="2 8" id="KW-0813">Transport</keyword>
<organism evidence="11 12">
    <name type="scientific">Halochromatium glycolicum</name>
    <dbReference type="NCBI Taxonomy" id="85075"/>
    <lineage>
        <taxon>Bacteria</taxon>
        <taxon>Pseudomonadati</taxon>
        <taxon>Pseudomonadota</taxon>
        <taxon>Gammaproteobacteria</taxon>
        <taxon>Chromatiales</taxon>
        <taxon>Chromatiaceae</taxon>
        <taxon>Halochromatium</taxon>
    </lineage>
</organism>
<dbReference type="InterPro" id="IPR001482">
    <property type="entry name" value="T2SS/T4SS_dom"/>
</dbReference>
<feature type="region of interest" description="Disordered" evidence="9">
    <location>
        <begin position="1"/>
        <end position="105"/>
    </location>
</feature>
<dbReference type="Gene3D" id="3.30.300.160">
    <property type="entry name" value="Type II secretion system, protein E, N-terminal domain"/>
    <property type="match status" value="1"/>
</dbReference>
<comment type="subcellular location">
    <subcellularLocation>
        <location evidence="8">Cell inner membrane</location>
    </subcellularLocation>
</comment>
<dbReference type="GO" id="GO:0015628">
    <property type="term" value="P:protein secretion by the type II secretion system"/>
    <property type="evidence" value="ECO:0007669"/>
    <property type="project" value="UniProtKB-UniRule"/>
</dbReference>
<accession>A0AAJ0U5N1</accession>
<keyword evidence="12" id="KW-1185">Reference proteome</keyword>
<evidence type="ECO:0000256" key="6">
    <source>
        <dbReference type="ARBA" id="ARBA00022967"/>
    </source>
</evidence>
<dbReference type="EMBL" id="NRSJ01000024">
    <property type="protein sequence ID" value="MBK1705583.1"/>
    <property type="molecule type" value="Genomic_DNA"/>
</dbReference>
<dbReference type="PANTHER" id="PTHR30258:SF2">
    <property type="entry name" value="COMG OPERON PROTEIN 1"/>
    <property type="match status" value="1"/>
</dbReference>
<dbReference type="Pfam" id="PF00437">
    <property type="entry name" value="T2SSE"/>
    <property type="match status" value="1"/>
</dbReference>
<dbReference type="GO" id="GO:0016887">
    <property type="term" value="F:ATP hydrolysis activity"/>
    <property type="evidence" value="ECO:0007669"/>
    <property type="project" value="TreeGrafter"/>
</dbReference>
<comment type="similarity">
    <text evidence="1 8">Belongs to the GSP E family.</text>
</comment>
<evidence type="ECO:0000256" key="1">
    <source>
        <dbReference type="ARBA" id="ARBA00006611"/>
    </source>
</evidence>
<gene>
    <name evidence="11" type="primary">gspE</name>
    <name evidence="11" type="ORF">CKO40_13725</name>
</gene>
<feature type="compositionally biased region" description="Basic and acidic residues" evidence="9">
    <location>
        <begin position="41"/>
        <end position="50"/>
    </location>
</feature>
<dbReference type="Proteomes" id="UP001296776">
    <property type="component" value="Unassembled WGS sequence"/>
</dbReference>
<dbReference type="Gene3D" id="3.30.450.90">
    <property type="match status" value="1"/>
</dbReference>
<comment type="function">
    <text evidence="8">ATPase component of the type II secretion system required for the energy-dependent secretion of extracellular factors such as proteases and toxins from the periplasm. Acts as a molecular motor to provide the energy that is required for assembly of the pseudopilus and the extrusion of substrates generated in the cytoplasm.</text>
</comment>
<keyword evidence="6" id="KW-1278">Translocase</keyword>
<dbReference type="Pfam" id="PF05157">
    <property type="entry name" value="MshEN"/>
    <property type="match status" value="1"/>
</dbReference>
<evidence type="ECO:0000256" key="5">
    <source>
        <dbReference type="ARBA" id="ARBA00022927"/>
    </source>
</evidence>
<dbReference type="NCBIfam" id="TIGR02533">
    <property type="entry name" value="type_II_gspE"/>
    <property type="match status" value="1"/>
</dbReference>
<evidence type="ECO:0000256" key="3">
    <source>
        <dbReference type="ARBA" id="ARBA00022741"/>
    </source>
</evidence>
<dbReference type="GO" id="GO:0005524">
    <property type="term" value="F:ATP binding"/>
    <property type="evidence" value="ECO:0007669"/>
    <property type="project" value="UniProtKB-UniRule"/>
</dbReference>
<feature type="compositionally biased region" description="Polar residues" evidence="9">
    <location>
        <begin position="95"/>
        <end position="104"/>
    </location>
</feature>
<protein>
    <recommendedName>
        <fullName evidence="8">Type II secretion system protein E</fullName>
        <shortName evidence="8">T2SS protein E</shortName>
    </recommendedName>
    <alternativeName>
        <fullName evidence="8">Type II traffic warden ATPase</fullName>
    </alternativeName>
</protein>
<dbReference type="Gene3D" id="1.10.40.70">
    <property type="match status" value="1"/>
</dbReference>
<keyword evidence="5 8" id="KW-0653">Protein transport</keyword>
<name>A0AAJ0U5N1_9GAMM</name>
<dbReference type="CDD" id="cd01129">
    <property type="entry name" value="PulE-GspE-like"/>
    <property type="match status" value="1"/>
</dbReference>
<comment type="caution">
    <text evidence="11">The sequence shown here is derived from an EMBL/GenBank/DDBJ whole genome shotgun (WGS) entry which is preliminary data.</text>
</comment>
<keyword evidence="4 8" id="KW-0067">ATP-binding</keyword>
<evidence type="ECO:0000313" key="11">
    <source>
        <dbReference type="EMBL" id="MBK1705583.1"/>
    </source>
</evidence>
<dbReference type="SUPFAM" id="SSF160246">
    <property type="entry name" value="EspE N-terminal domain-like"/>
    <property type="match status" value="1"/>
</dbReference>
<dbReference type="InterPro" id="IPR003593">
    <property type="entry name" value="AAA+_ATPase"/>
</dbReference>
<dbReference type="InterPro" id="IPR007831">
    <property type="entry name" value="T2SS_GspE_N"/>
</dbReference>
<evidence type="ECO:0000259" key="10">
    <source>
        <dbReference type="PROSITE" id="PS00662"/>
    </source>
</evidence>
<dbReference type="SMART" id="SM00382">
    <property type="entry name" value="AAA"/>
    <property type="match status" value="1"/>
</dbReference>
<proteinExistence type="inferred from homology"/>
<dbReference type="RefSeq" id="WP_200346804.1">
    <property type="nucleotide sequence ID" value="NZ_NRSJ01000024.1"/>
</dbReference>
<comment type="catalytic activity">
    <reaction evidence="7">
        <text>ATP + H2O + cellular proteinSide 1 = ADP + phosphate + cellular proteinSide 2.</text>
        <dbReference type="EC" id="7.4.2.8"/>
    </reaction>
</comment>
<dbReference type="GO" id="GO:0008564">
    <property type="term" value="F:protein-exporting ATPase activity"/>
    <property type="evidence" value="ECO:0007669"/>
    <property type="project" value="UniProtKB-EC"/>
</dbReference>
<sequence>MKQAKTSVAPEDTIATRLGPQPFGETREPRDTRETGQTTRNARDHRREPKLGLFDEPVGPDYRRARESGADEPVGSGQGLSDTRPDSTPGEAPAVTTSEPSTEQRLIEALQQRGKCSPGDLARARKLTEESADPLRLMLVRLGLVSERDMAAAAAEVLSIPLIGADDYPETPVAEADLSLRFLKDAKVVPLFETEQALGIAVADPLDSFTTQALQMATGKEIDLKVGLPTEIQAVLERLYEQPSDDDAEAEAEAQAELGNFSEEDIEHLRDLASEAPVIRMVNQILQRAVESRASDVHIEPFADQLKVRYRIDGILKEADSPPVSSTAAVISRVKIMAKLNIAERRLPQDGRIPQRIQGKELDLRVSTVPTMFGESVVMRLLDKESVRFDFDALGFDGLPRERMLKVLDQPYGIFLVTGPTGSGKSTTLYTALSRLNTEDRKIITVEDPVEYQVPGINQIPVKSSIGMTFAGALRAIVRQDPDIIMVGEMRDLETARIAVQSALTGHVVISTLHTNDAPSGVTRLLDMGVEDYLLTSTINGILAQRLVRRLCPNCRASYRAQPELAGRFAHIKGLSGVVDLHRAVGCDQCNGTGYRGRLVISEVLLMSEALRQAILAHATATEIKRIAIDEGMETMYQDGLRKALDGRTTIEEVLRVAEVD</sequence>
<dbReference type="InterPro" id="IPR037257">
    <property type="entry name" value="T2SS_E_N_sf"/>
</dbReference>
<feature type="domain" description="Bacterial type II secretion system protein E" evidence="10">
    <location>
        <begin position="478"/>
        <end position="492"/>
    </location>
</feature>
<dbReference type="InterPro" id="IPR013369">
    <property type="entry name" value="T2SS_GspE"/>
</dbReference>
<dbReference type="AlphaFoldDB" id="A0AAJ0U5N1"/>
<evidence type="ECO:0000256" key="2">
    <source>
        <dbReference type="ARBA" id="ARBA00022448"/>
    </source>
</evidence>
<dbReference type="PANTHER" id="PTHR30258">
    <property type="entry name" value="TYPE II SECRETION SYSTEM PROTEIN GSPE-RELATED"/>
    <property type="match status" value="1"/>
</dbReference>
<reference evidence="11" key="2">
    <citation type="journal article" date="2020" name="Microorganisms">
        <title>Osmotic Adaptation and Compatible Solute Biosynthesis of Phototrophic Bacteria as Revealed from Genome Analyses.</title>
        <authorList>
            <person name="Imhoff J.F."/>
            <person name="Rahn T."/>
            <person name="Kunzel S."/>
            <person name="Keller A."/>
            <person name="Neulinger S.C."/>
        </authorList>
    </citation>
    <scope>NUCLEOTIDE SEQUENCE</scope>
    <source>
        <strain evidence="11">DSM 11080</strain>
    </source>
</reference>
<evidence type="ECO:0000256" key="8">
    <source>
        <dbReference type="RuleBase" id="RU366070"/>
    </source>
</evidence>
<dbReference type="GO" id="GO:0005886">
    <property type="term" value="C:plasma membrane"/>
    <property type="evidence" value="ECO:0007669"/>
    <property type="project" value="UniProtKB-SubCell"/>
</dbReference>
<keyword evidence="3 8" id="KW-0547">Nucleotide-binding</keyword>
<dbReference type="PROSITE" id="PS00662">
    <property type="entry name" value="T2SP_E"/>
    <property type="match status" value="1"/>
</dbReference>
<evidence type="ECO:0000256" key="7">
    <source>
        <dbReference type="ARBA" id="ARBA00034006"/>
    </source>
</evidence>